<evidence type="ECO:0000313" key="2">
    <source>
        <dbReference type="Proteomes" id="UP000464262"/>
    </source>
</evidence>
<proteinExistence type="predicted"/>
<dbReference type="AlphaFoldDB" id="A0A7Z2T854"/>
<organism evidence="1 2">
    <name type="scientific">Vibrio astriarenae</name>
    <dbReference type="NCBI Taxonomy" id="1481923"/>
    <lineage>
        <taxon>Bacteria</taxon>
        <taxon>Pseudomonadati</taxon>
        <taxon>Pseudomonadota</taxon>
        <taxon>Gammaproteobacteria</taxon>
        <taxon>Vibrionales</taxon>
        <taxon>Vibrionaceae</taxon>
        <taxon>Vibrio</taxon>
    </lineage>
</organism>
<accession>A0A7Z2T854</accession>
<reference evidence="1 2" key="1">
    <citation type="submission" date="2020-01" db="EMBL/GenBank/DDBJ databases">
        <title>Whole genome and functional gene identification of agarase of Vibrio HN897.</title>
        <authorList>
            <person name="Liu Y."/>
            <person name="Zhao Z."/>
        </authorList>
    </citation>
    <scope>NUCLEOTIDE SEQUENCE [LARGE SCALE GENOMIC DNA]</scope>
    <source>
        <strain evidence="1 2">HN897</strain>
    </source>
</reference>
<gene>
    <name evidence="1" type="ORF">GT360_21295</name>
</gene>
<name>A0A7Z2T854_9VIBR</name>
<dbReference type="KEGG" id="vas:GT360_21295"/>
<protein>
    <submittedName>
        <fullName evidence="1">Uncharacterized protein</fullName>
    </submittedName>
</protein>
<dbReference type="Proteomes" id="UP000464262">
    <property type="component" value="Chromosome 2"/>
</dbReference>
<dbReference type="RefSeq" id="WP_164650972.1">
    <property type="nucleotide sequence ID" value="NZ_CP047476.1"/>
</dbReference>
<sequence length="291" mass="32268">MIVCTYRVDGSDCTTEQYQANPEKYRGLIDCTECGVKTWFVKSYKTDKIDRMACFAARHLEGCNASTVLVKSDGSEDENDEGELSHNIRVDLDKAGAKQLYVSKDNDKHGDEPSSRLSSIPNIGIGGGAGYPLNKSLRALLTNLCRNPHYGDKGQTIKIVADGGREVINDTLNNCLVPIQTASEEHVGKEYIFWGPINNLNIDKKGTLWLNYGDYRTEPSVSLSSNLKEEVLRNFKVKNIEELDGADVIIVGHVGISPNHKVIISTAFTKYLSFRKVQVVDLESEGELESF</sequence>
<keyword evidence="2" id="KW-1185">Reference proteome</keyword>
<dbReference type="EMBL" id="CP047476">
    <property type="protein sequence ID" value="QIA66030.1"/>
    <property type="molecule type" value="Genomic_DNA"/>
</dbReference>
<evidence type="ECO:0000313" key="1">
    <source>
        <dbReference type="EMBL" id="QIA66030.1"/>
    </source>
</evidence>